<evidence type="ECO:0000256" key="3">
    <source>
        <dbReference type="ARBA" id="ARBA00022630"/>
    </source>
</evidence>
<dbReference type="FunFam" id="2.40.110.10:FF:000002">
    <property type="entry name" value="Acyl-CoA dehydrogenase fadE12"/>
    <property type="match status" value="1"/>
</dbReference>
<feature type="domain" description="Aminoglycoside phosphotransferase" evidence="8">
    <location>
        <begin position="288"/>
        <end position="416"/>
    </location>
</feature>
<dbReference type="InterPro" id="IPR041726">
    <property type="entry name" value="ACAD10_11_N"/>
</dbReference>
<dbReference type="SUPFAM" id="SSF56784">
    <property type="entry name" value="HAD-like"/>
    <property type="match status" value="1"/>
</dbReference>
<keyword evidence="4" id="KW-0274">FAD</keyword>
<feature type="domain" description="Acyl-CoA dehydrogenase/oxidase C-terminal" evidence="7">
    <location>
        <begin position="805"/>
        <end position="953"/>
    </location>
</feature>
<dbReference type="GO" id="GO:0016627">
    <property type="term" value="F:oxidoreductase activity, acting on the CH-CH group of donors"/>
    <property type="evidence" value="ECO:0007669"/>
    <property type="project" value="InterPro"/>
</dbReference>
<dbReference type="Ensembl" id="ENSSSCT00060043066.1">
    <property type="protein sequence ID" value="ENSSSCP00060018347.1"/>
    <property type="gene ID" value="ENSSSCG00060031768.1"/>
</dbReference>
<dbReference type="Gene3D" id="1.10.540.10">
    <property type="entry name" value="Acyl-CoA dehydrogenase/oxidase, N-terminal domain"/>
    <property type="match status" value="1"/>
</dbReference>
<evidence type="ECO:0000256" key="1">
    <source>
        <dbReference type="ARBA" id="ARBA00001974"/>
    </source>
</evidence>
<dbReference type="FunFam" id="1.20.140.10:FF:000018">
    <property type="entry name" value="Acyl-CoA dehydrogenase family member 10"/>
    <property type="match status" value="1"/>
</dbReference>
<proteinExistence type="inferred from homology"/>
<sequence length="960" mass="107427">MSLFSWRSKAEILYFLNFSEFQIEPTWHHGETTGICMVIPLFPKLQPFDHILFHLLNVLLLVEWEVRNHIPSGTVLKALSSGGENGPWMKFMRAEITIEDFLQEFRKLCSEISKTDMSVDFFSFLLTNEQVVKQFPVMTEAITQIRAKGLQTALLSNNFFLPNGKSFLPLDRKQFDVVVESCLEGICKPDPRIYKLCLERLGRKPSECILLEDLGPNLKAAASLGIHTIKVNDPETAVKELKTLLGFTLRTVVPNTRPVRKTMEIPKDSLEKYLRDLLGIQTTGPLELLQFDHGQSNPTYYIKLANQQMVLRKKPPGTLLPSAHAVEREFRIMKALKNAGVPVPKVLDLCEDSRIVGTPFYVMEYCSGLTYKDPSLPGLEPSQRQAIYTAMNRVLCKIHSVDLKATGLEDYGKHGLGDCDLTKLGIPTAEEYFRMYCLHMGIPPTENWNFYMAFSFFRIAAILQGVYKRSLTGQASSATAEQSGKLTEFMSNLAWDFAVKEGFRVFKEMPPTKPLTRSHHMWARPQFLPRTLGRRSYVTSTDSSPAHASKGALVFSPEGLSPPVREVYQRLKQFIERHVYPAEPELQSHQASAERWTPSPLVEDLKEKAKAEGLWNLFLPIETDPERKYGAGLTNVEYAHLCELMGTSLYAPEIFNCSAPDTGNMEVLVRYGTEEQKARWLTPLLEGKARSCFAMTEPQVASSDATNIESSIREEDGFYVINGHKWWISGILDPRCQLCVFMGKTDPHAPRHQQQSVLLVPMDTPGIKIIRPLTVYGLEDAPGGHGEVLFEKVRVPKENMVLGPGRGFEIAQGRLGPGRIHHCMRLIGCSERALALMKARAKSRVAFGKPLVEQGTILADIAQSRVEIEQARLLVLKAAHVMDVAGNKAAALDIAMIKMVAPSMASRVIDRAIQAFGAAGLSNDFPLAQFFAGARALRFADGPDEVHRAAVAKMELKHGL</sequence>
<dbReference type="Pfam" id="PF02771">
    <property type="entry name" value="Acyl-CoA_dh_N"/>
    <property type="match status" value="1"/>
</dbReference>
<dbReference type="InterPro" id="IPR023214">
    <property type="entry name" value="HAD_sf"/>
</dbReference>
<dbReference type="FunFam" id="1.10.540.10:FF:000016">
    <property type="entry name" value="acyl-CoA dehydrogenase family member 11"/>
    <property type="match status" value="1"/>
</dbReference>
<dbReference type="InterPro" id="IPR046373">
    <property type="entry name" value="Acyl-CoA_Oxase/DH_mid-dom_sf"/>
</dbReference>
<evidence type="ECO:0000259" key="8">
    <source>
        <dbReference type="Pfam" id="PF01636"/>
    </source>
</evidence>
<dbReference type="FunFam" id="3.30.200.20:FF:000343">
    <property type="entry name" value="Acyl-CoA dehydrogenase family member 10"/>
    <property type="match status" value="1"/>
</dbReference>
<dbReference type="Gene3D" id="2.40.110.10">
    <property type="entry name" value="Butyryl-CoA Dehydrogenase, subunit A, domain 2"/>
    <property type="match status" value="1"/>
</dbReference>
<keyword evidence="5" id="KW-0007">Acetylation</keyword>
<dbReference type="Gene3D" id="3.90.1200.10">
    <property type="match status" value="2"/>
</dbReference>
<dbReference type="Gene3D" id="1.10.150.240">
    <property type="entry name" value="Putative phosphatase, domain 2"/>
    <property type="match status" value="1"/>
</dbReference>
<evidence type="ECO:0000256" key="4">
    <source>
        <dbReference type="ARBA" id="ARBA00022827"/>
    </source>
</evidence>
<dbReference type="Gene3D" id="1.20.140.10">
    <property type="entry name" value="Butyryl-CoA Dehydrogenase, subunit A, domain 3"/>
    <property type="match status" value="1"/>
</dbReference>
<dbReference type="Pfam" id="PF01636">
    <property type="entry name" value="APH"/>
    <property type="match status" value="1"/>
</dbReference>
<dbReference type="CDD" id="cd05154">
    <property type="entry name" value="ACAD10_11_N-like"/>
    <property type="match status" value="1"/>
</dbReference>
<dbReference type="Gene3D" id="3.40.50.1000">
    <property type="entry name" value="HAD superfamily/HAD-like"/>
    <property type="match status" value="1"/>
</dbReference>
<dbReference type="InterPro" id="IPR006091">
    <property type="entry name" value="Acyl-CoA_Oxase/DH_mid-dom"/>
</dbReference>
<reference evidence="11" key="1">
    <citation type="submission" date="2025-08" db="UniProtKB">
        <authorList>
            <consortium name="Ensembl"/>
        </authorList>
    </citation>
    <scope>IDENTIFICATION</scope>
</reference>
<dbReference type="PANTHER" id="PTHR47829:SF3">
    <property type="entry name" value="AMINOGLYCOSIDE PHOSPHOTRANSFERASE DOMAIN-CONTAINING PROTEIN"/>
    <property type="match status" value="1"/>
</dbReference>
<dbReference type="InterPro" id="IPR013786">
    <property type="entry name" value="AcylCoA_DH/ox_N"/>
</dbReference>
<dbReference type="InterPro" id="IPR023198">
    <property type="entry name" value="PGP-like_dom2"/>
</dbReference>
<dbReference type="Proteomes" id="UP000694723">
    <property type="component" value="Unplaced"/>
</dbReference>
<dbReference type="InterPro" id="IPR036250">
    <property type="entry name" value="AcylCo_DH-like_C"/>
</dbReference>
<dbReference type="Gene3D" id="3.30.200.20">
    <property type="entry name" value="Phosphorylase Kinase, domain 1"/>
    <property type="match status" value="1"/>
</dbReference>
<comment type="cofactor">
    <cofactor evidence="1">
        <name>FAD</name>
        <dbReference type="ChEBI" id="CHEBI:57692"/>
    </cofactor>
</comment>
<dbReference type="NCBIfam" id="TIGR01509">
    <property type="entry name" value="HAD-SF-IA-v3"/>
    <property type="match status" value="1"/>
</dbReference>
<dbReference type="InterPro" id="IPR052898">
    <property type="entry name" value="ACAD10-like"/>
</dbReference>
<protein>
    <submittedName>
        <fullName evidence="11">Acyl-CoA dehydrogenase family member 10</fullName>
    </submittedName>
</protein>
<dbReference type="GO" id="GO:0050660">
    <property type="term" value="F:flavin adenine dinucleotide binding"/>
    <property type="evidence" value="ECO:0007669"/>
    <property type="project" value="InterPro"/>
</dbReference>
<dbReference type="AlphaFoldDB" id="A0A8D1V3N9"/>
<keyword evidence="6" id="KW-0560">Oxidoreductase</keyword>
<evidence type="ECO:0000256" key="6">
    <source>
        <dbReference type="ARBA" id="ARBA00023002"/>
    </source>
</evidence>
<evidence type="ECO:0000259" key="7">
    <source>
        <dbReference type="Pfam" id="PF00441"/>
    </source>
</evidence>
<evidence type="ECO:0000256" key="2">
    <source>
        <dbReference type="ARBA" id="ARBA00009347"/>
    </source>
</evidence>
<dbReference type="InterPro" id="IPR006439">
    <property type="entry name" value="HAD-SF_hydro_IA"/>
</dbReference>
<evidence type="ECO:0000313" key="11">
    <source>
        <dbReference type="Ensembl" id="ENSSSCP00060018347.1"/>
    </source>
</evidence>
<dbReference type="CDD" id="cd02603">
    <property type="entry name" value="HAD_sEH-N_like"/>
    <property type="match status" value="1"/>
</dbReference>
<dbReference type="InterPro" id="IPR011009">
    <property type="entry name" value="Kinase-like_dom_sf"/>
</dbReference>
<dbReference type="PANTHER" id="PTHR47829">
    <property type="entry name" value="HYDROLASE, PUTATIVE (AFU_ORTHOLOGUE AFUA_1G12880)-RELATED"/>
    <property type="match status" value="1"/>
</dbReference>
<feature type="domain" description="Acyl-CoA dehydrogenase/oxidase N-terminal" evidence="10">
    <location>
        <begin position="566"/>
        <end position="688"/>
    </location>
</feature>
<organism evidence="11 12">
    <name type="scientific">Sus scrofa</name>
    <name type="common">Pig</name>
    <dbReference type="NCBI Taxonomy" id="9823"/>
    <lineage>
        <taxon>Eukaryota</taxon>
        <taxon>Metazoa</taxon>
        <taxon>Chordata</taxon>
        <taxon>Craniata</taxon>
        <taxon>Vertebrata</taxon>
        <taxon>Euteleostomi</taxon>
        <taxon>Mammalia</taxon>
        <taxon>Eutheria</taxon>
        <taxon>Laurasiatheria</taxon>
        <taxon>Artiodactyla</taxon>
        <taxon>Suina</taxon>
        <taxon>Suidae</taxon>
        <taxon>Sus</taxon>
    </lineage>
</organism>
<name>A0A8D1V3N9_PIG</name>
<dbReference type="SUPFAM" id="SSF56645">
    <property type="entry name" value="Acyl-CoA dehydrogenase NM domain-like"/>
    <property type="match status" value="1"/>
</dbReference>
<dbReference type="InterPro" id="IPR002575">
    <property type="entry name" value="Aminoglycoside_PTrfase"/>
</dbReference>
<dbReference type="InterPro" id="IPR011945">
    <property type="entry name" value="HAD-SF_ppase_IA/epoxid_hydro_N"/>
</dbReference>
<evidence type="ECO:0000313" key="12">
    <source>
        <dbReference type="Proteomes" id="UP000694723"/>
    </source>
</evidence>
<dbReference type="SUPFAM" id="SSF56112">
    <property type="entry name" value="Protein kinase-like (PK-like)"/>
    <property type="match status" value="1"/>
</dbReference>
<dbReference type="InterPro" id="IPR037069">
    <property type="entry name" value="AcylCoA_DH/ox_N_sf"/>
</dbReference>
<dbReference type="PRINTS" id="PR00413">
    <property type="entry name" value="HADHALOGNASE"/>
</dbReference>
<dbReference type="SUPFAM" id="SSF47203">
    <property type="entry name" value="Acyl-CoA dehydrogenase C-terminal domain-like"/>
    <property type="match status" value="1"/>
</dbReference>
<dbReference type="NCBIfam" id="TIGR02247">
    <property type="entry name" value="HAD-1A3-hyp"/>
    <property type="match status" value="1"/>
</dbReference>
<dbReference type="InterPro" id="IPR009075">
    <property type="entry name" value="AcylCo_DH/oxidase_C"/>
</dbReference>
<evidence type="ECO:0000259" key="10">
    <source>
        <dbReference type="Pfam" id="PF02771"/>
    </source>
</evidence>
<evidence type="ECO:0000259" key="9">
    <source>
        <dbReference type="Pfam" id="PF02770"/>
    </source>
</evidence>
<feature type="domain" description="Acyl-CoA oxidase/dehydrogenase middle" evidence="9">
    <location>
        <begin position="692"/>
        <end position="793"/>
    </location>
</feature>
<accession>A0A8D1V3N9</accession>
<keyword evidence="3" id="KW-0285">Flavoprotein</keyword>
<dbReference type="Pfam" id="PF00702">
    <property type="entry name" value="Hydrolase"/>
    <property type="match status" value="1"/>
</dbReference>
<dbReference type="InterPro" id="IPR036412">
    <property type="entry name" value="HAD-like_sf"/>
</dbReference>
<comment type="similarity">
    <text evidence="2">Belongs to the acyl-CoA dehydrogenase family.</text>
</comment>
<dbReference type="GO" id="GO:0005737">
    <property type="term" value="C:cytoplasm"/>
    <property type="evidence" value="ECO:0007669"/>
    <property type="project" value="UniProtKB-ARBA"/>
</dbReference>
<dbReference type="Pfam" id="PF00441">
    <property type="entry name" value="Acyl-CoA_dh_1"/>
    <property type="match status" value="1"/>
</dbReference>
<dbReference type="InterPro" id="IPR009100">
    <property type="entry name" value="AcylCoA_DH/oxidase_NM_dom_sf"/>
</dbReference>
<evidence type="ECO:0000256" key="5">
    <source>
        <dbReference type="ARBA" id="ARBA00022990"/>
    </source>
</evidence>
<dbReference type="Pfam" id="PF02770">
    <property type="entry name" value="Acyl-CoA_dh_M"/>
    <property type="match status" value="1"/>
</dbReference>